<evidence type="ECO:0000256" key="1">
    <source>
        <dbReference type="SAM" id="Coils"/>
    </source>
</evidence>
<organism evidence="2 3">
    <name type="scientific">Priestia taiwanensis</name>
    <dbReference type="NCBI Taxonomy" id="1347902"/>
    <lineage>
        <taxon>Bacteria</taxon>
        <taxon>Bacillati</taxon>
        <taxon>Bacillota</taxon>
        <taxon>Bacilli</taxon>
        <taxon>Bacillales</taxon>
        <taxon>Bacillaceae</taxon>
        <taxon>Priestia</taxon>
    </lineage>
</organism>
<accession>A0A917ELW8</accession>
<reference evidence="2" key="2">
    <citation type="submission" date="2020-09" db="EMBL/GenBank/DDBJ databases">
        <authorList>
            <person name="Sun Q."/>
            <person name="Zhou Y."/>
        </authorList>
    </citation>
    <scope>NUCLEOTIDE SEQUENCE</scope>
    <source>
        <strain evidence="2">CGMCC 1.12698</strain>
    </source>
</reference>
<proteinExistence type="predicted"/>
<reference evidence="2" key="1">
    <citation type="journal article" date="2014" name="Int. J. Syst. Evol. Microbiol.">
        <title>Complete genome sequence of Corynebacterium casei LMG S-19264T (=DSM 44701T), isolated from a smear-ripened cheese.</title>
        <authorList>
            <consortium name="US DOE Joint Genome Institute (JGI-PGF)"/>
            <person name="Walter F."/>
            <person name="Albersmeier A."/>
            <person name="Kalinowski J."/>
            <person name="Ruckert C."/>
        </authorList>
    </citation>
    <scope>NUCLEOTIDE SEQUENCE</scope>
    <source>
        <strain evidence="2">CGMCC 1.12698</strain>
    </source>
</reference>
<gene>
    <name evidence="2" type="primary">racA</name>
    <name evidence="2" type="ORF">GCM10007140_07510</name>
</gene>
<feature type="coiled-coil region" evidence="1">
    <location>
        <begin position="67"/>
        <end position="141"/>
    </location>
</feature>
<dbReference type="RefSeq" id="WP_188387090.1">
    <property type="nucleotide sequence ID" value="NZ_BMFK01000001.1"/>
</dbReference>
<evidence type="ECO:0000313" key="2">
    <source>
        <dbReference type="EMBL" id="GGE59685.1"/>
    </source>
</evidence>
<protein>
    <submittedName>
        <fullName evidence="2">Chromosome-anchoring protein RacA</fullName>
    </submittedName>
</protein>
<dbReference type="Gene3D" id="1.10.1660.10">
    <property type="match status" value="1"/>
</dbReference>
<comment type="caution">
    <text evidence="2">The sequence shown here is derived from an EMBL/GenBank/DDBJ whole genome shotgun (WGS) entry which is preliminary data.</text>
</comment>
<evidence type="ECO:0000313" key="3">
    <source>
        <dbReference type="Proteomes" id="UP000605259"/>
    </source>
</evidence>
<keyword evidence="3" id="KW-1185">Reference proteome</keyword>
<keyword evidence="1" id="KW-0175">Coiled coil</keyword>
<dbReference type="Proteomes" id="UP000605259">
    <property type="component" value="Unassembled WGS sequence"/>
</dbReference>
<name>A0A917ELW8_9BACI</name>
<dbReference type="EMBL" id="BMFK01000001">
    <property type="protein sequence ID" value="GGE59685.1"/>
    <property type="molecule type" value="Genomic_DNA"/>
</dbReference>
<sequence length="155" mass="18040">MVYKTNDVAEKLCVKSKIVHKYAKENSIQKNELGHYIFSDEDIIAIKNYISTTRKKTSTPSIPPELIQSLQHQLHSLTKRTDENERKLSHKADEGVNYQLLHHRKEIEELRSLVAEMGARLESLESQLTEQQESVRLQEMKKPKRRGIFMNILGL</sequence>
<dbReference type="AlphaFoldDB" id="A0A917ELW8"/>